<name>A0AAV5I1X4_9ROSI</name>
<organism evidence="2 3">
    <name type="scientific">Rubroshorea leprosula</name>
    <dbReference type="NCBI Taxonomy" id="152421"/>
    <lineage>
        <taxon>Eukaryota</taxon>
        <taxon>Viridiplantae</taxon>
        <taxon>Streptophyta</taxon>
        <taxon>Embryophyta</taxon>
        <taxon>Tracheophyta</taxon>
        <taxon>Spermatophyta</taxon>
        <taxon>Magnoliopsida</taxon>
        <taxon>eudicotyledons</taxon>
        <taxon>Gunneridae</taxon>
        <taxon>Pentapetalae</taxon>
        <taxon>rosids</taxon>
        <taxon>malvids</taxon>
        <taxon>Malvales</taxon>
        <taxon>Dipterocarpaceae</taxon>
        <taxon>Rubroshorea</taxon>
    </lineage>
</organism>
<evidence type="ECO:0000256" key="1">
    <source>
        <dbReference type="SAM" id="MobiDB-lite"/>
    </source>
</evidence>
<feature type="region of interest" description="Disordered" evidence="1">
    <location>
        <begin position="13"/>
        <end position="46"/>
    </location>
</feature>
<proteinExistence type="predicted"/>
<accession>A0AAV5I1X4</accession>
<sequence>MDNFKLGGAVTYQNLTSKTGPGGGEEAGGKLQGTHGNHPKLKEQEELRVIQLKSKLKG</sequence>
<dbReference type="AlphaFoldDB" id="A0AAV5I1X4"/>
<reference evidence="2 3" key="1">
    <citation type="journal article" date="2021" name="Commun. Biol.">
        <title>The genome of Shorea leprosula (Dipterocarpaceae) highlights the ecological relevance of drought in aseasonal tropical rainforests.</title>
        <authorList>
            <person name="Ng K.K.S."/>
            <person name="Kobayashi M.J."/>
            <person name="Fawcett J.A."/>
            <person name="Hatakeyama M."/>
            <person name="Paape T."/>
            <person name="Ng C.H."/>
            <person name="Ang C.C."/>
            <person name="Tnah L.H."/>
            <person name="Lee C.T."/>
            <person name="Nishiyama T."/>
            <person name="Sese J."/>
            <person name="O'Brien M.J."/>
            <person name="Copetti D."/>
            <person name="Mohd Noor M.I."/>
            <person name="Ong R.C."/>
            <person name="Putra M."/>
            <person name="Sireger I.Z."/>
            <person name="Indrioko S."/>
            <person name="Kosugi Y."/>
            <person name="Izuno A."/>
            <person name="Isagi Y."/>
            <person name="Lee S.L."/>
            <person name="Shimizu K.K."/>
        </authorList>
    </citation>
    <scope>NUCLEOTIDE SEQUENCE [LARGE SCALE GENOMIC DNA]</scope>
    <source>
        <strain evidence="2">214</strain>
    </source>
</reference>
<gene>
    <name evidence="2" type="ORF">SLEP1_g6693</name>
</gene>
<evidence type="ECO:0000313" key="3">
    <source>
        <dbReference type="Proteomes" id="UP001054252"/>
    </source>
</evidence>
<comment type="caution">
    <text evidence="2">The sequence shown here is derived from an EMBL/GenBank/DDBJ whole genome shotgun (WGS) entry which is preliminary data.</text>
</comment>
<keyword evidence="3" id="KW-1185">Reference proteome</keyword>
<evidence type="ECO:0000313" key="2">
    <source>
        <dbReference type="EMBL" id="GKU93060.1"/>
    </source>
</evidence>
<dbReference type="Proteomes" id="UP001054252">
    <property type="component" value="Unassembled WGS sequence"/>
</dbReference>
<dbReference type="EMBL" id="BPVZ01000006">
    <property type="protein sequence ID" value="GKU93060.1"/>
    <property type="molecule type" value="Genomic_DNA"/>
</dbReference>
<protein>
    <submittedName>
        <fullName evidence="2">Uncharacterized protein</fullName>
    </submittedName>
</protein>